<gene>
    <name evidence="5" type="ORF">TRIUR3_35134</name>
</gene>
<dbReference type="AlphaFoldDB" id="M7ZGR8"/>
<dbReference type="eggNOG" id="ENOG502QUDA">
    <property type="taxonomic scope" value="Eukaryota"/>
</dbReference>
<dbReference type="EMBL" id="KD218949">
    <property type="protein sequence ID" value="EMS51555.1"/>
    <property type="molecule type" value="Genomic_DNA"/>
</dbReference>
<evidence type="ECO:0000256" key="4">
    <source>
        <dbReference type="ARBA" id="ARBA00022640"/>
    </source>
</evidence>
<evidence type="ECO:0000256" key="1">
    <source>
        <dbReference type="ARBA" id="ARBA00004474"/>
    </source>
</evidence>
<organism evidence="5">
    <name type="scientific">Triticum urartu</name>
    <name type="common">Red wild einkorn</name>
    <name type="synonym">Crithodium urartu</name>
    <dbReference type="NCBI Taxonomy" id="4572"/>
    <lineage>
        <taxon>Eukaryota</taxon>
        <taxon>Viridiplantae</taxon>
        <taxon>Streptophyta</taxon>
        <taxon>Embryophyta</taxon>
        <taxon>Tracheophyta</taxon>
        <taxon>Spermatophyta</taxon>
        <taxon>Magnoliopsida</taxon>
        <taxon>Liliopsida</taxon>
        <taxon>Poales</taxon>
        <taxon>Poaceae</taxon>
        <taxon>BOP clade</taxon>
        <taxon>Pooideae</taxon>
        <taxon>Triticodae</taxon>
        <taxon>Triticeae</taxon>
        <taxon>Triticinae</taxon>
        <taxon>Triticum</taxon>
    </lineage>
</organism>
<name>M7ZGR8_TRIUA</name>
<dbReference type="PANTHER" id="PTHR36895">
    <property type="match status" value="1"/>
</dbReference>
<dbReference type="InterPro" id="IPR007570">
    <property type="entry name" value="Uncharacterised_Ycf23"/>
</dbReference>
<reference evidence="5" key="1">
    <citation type="journal article" date="2013" name="Nature">
        <title>Draft genome of the wheat A-genome progenitor Triticum urartu.</title>
        <authorList>
            <person name="Ling H.Q."/>
            <person name="Zhao S."/>
            <person name="Liu D."/>
            <person name="Wang J."/>
            <person name="Sun H."/>
            <person name="Zhang C."/>
            <person name="Fan H."/>
            <person name="Li D."/>
            <person name="Dong L."/>
            <person name="Tao Y."/>
            <person name="Gao C."/>
            <person name="Wu H."/>
            <person name="Li Y."/>
            <person name="Cui Y."/>
            <person name="Guo X."/>
            <person name="Zheng S."/>
            <person name="Wang B."/>
            <person name="Yu K."/>
            <person name="Liang Q."/>
            <person name="Yang W."/>
            <person name="Lou X."/>
            <person name="Chen J."/>
            <person name="Feng M."/>
            <person name="Jian J."/>
            <person name="Zhang X."/>
            <person name="Luo G."/>
            <person name="Jiang Y."/>
            <person name="Liu J."/>
            <person name="Wang Z."/>
            <person name="Sha Y."/>
            <person name="Zhang B."/>
            <person name="Wu H."/>
            <person name="Tang D."/>
            <person name="Shen Q."/>
            <person name="Xue P."/>
            <person name="Zou S."/>
            <person name="Wang X."/>
            <person name="Liu X."/>
            <person name="Wang F."/>
            <person name="Yang Y."/>
            <person name="An X."/>
            <person name="Dong Z."/>
            <person name="Zhang K."/>
            <person name="Zhang X."/>
            <person name="Luo M.C."/>
            <person name="Dvorak J."/>
            <person name="Tong Y."/>
            <person name="Wang J."/>
            <person name="Yang H."/>
            <person name="Li Z."/>
            <person name="Wang D."/>
            <person name="Zhang A."/>
            <person name="Wang J."/>
        </authorList>
    </citation>
    <scope>NUCLEOTIDE SEQUENCE</scope>
</reference>
<dbReference type="GO" id="GO:0009536">
    <property type="term" value="C:plastid"/>
    <property type="evidence" value="ECO:0007669"/>
    <property type="project" value="UniProtKB-SubCell"/>
</dbReference>
<evidence type="ECO:0000256" key="3">
    <source>
        <dbReference type="ARBA" id="ARBA00021523"/>
    </source>
</evidence>
<sequence>MAANGDGELCLQGLITVVERLNGIMRNSNLRAKEQFAKTEKYEGPLAQFQVSVSVLLQSPYLFHSHKPSAATMAAPGSLGLLQAPSFAAAKCRPVTATSRGGPRAVFTVRASAASTATKDAVLRPFRENRALKIISGLQNFDRSNVASVVTAADKGGATHVDIACDQDLVKLALELTNLPICVSSVDPSAFQSAVEAGAQMIEIGNYDSFYDAGIEFSSEQILNLTRETRKILPDITLSVTVPHTLSLPDQMRLAELLEEESADIIQTEGGKCSSPTKPGVLGLIEKATPTLAAAYSISRAVSIPVMCASGLSSVTAPMAVTAGAAGVGVGSAINKLNDVVAMIAEVRSIAEALGTKASRNVSEDLRRVHN</sequence>
<comment type="subcellular location">
    <subcellularLocation>
        <location evidence="1">Plastid</location>
    </subcellularLocation>
</comment>
<evidence type="ECO:0000256" key="2">
    <source>
        <dbReference type="ARBA" id="ARBA00009664"/>
    </source>
</evidence>
<dbReference type="SUPFAM" id="SSF51569">
    <property type="entry name" value="Aldolase"/>
    <property type="match status" value="1"/>
</dbReference>
<dbReference type="PANTHER" id="PTHR36895:SF1">
    <property type="entry name" value="YCF23 PROTEIN"/>
    <property type="match status" value="1"/>
</dbReference>
<dbReference type="InterPro" id="IPR013785">
    <property type="entry name" value="Aldolase_TIM"/>
</dbReference>
<keyword evidence="4" id="KW-0934">Plastid</keyword>
<accession>M7ZGR8</accession>
<dbReference type="STRING" id="4572.M7ZGR8"/>
<protein>
    <recommendedName>
        <fullName evidence="3">Uncharacterized protein ycf23</fullName>
    </recommendedName>
</protein>
<dbReference type="OMA" id="IAGLMNF"/>
<comment type="similarity">
    <text evidence="2">Belongs to the ycf23 family.</text>
</comment>
<evidence type="ECO:0000313" key="5">
    <source>
        <dbReference type="EMBL" id="EMS51555.1"/>
    </source>
</evidence>
<dbReference type="Pfam" id="PF04481">
    <property type="entry name" value="DUF561"/>
    <property type="match status" value="1"/>
</dbReference>
<dbReference type="Gene3D" id="3.20.20.70">
    <property type="entry name" value="Aldolase class I"/>
    <property type="match status" value="1"/>
</dbReference>
<proteinExistence type="inferred from homology"/>